<reference evidence="6" key="3">
    <citation type="submission" date="2025-09" db="UniProtKB">
        <authorList>
            <consortium name="Ensembl"/>
        </authorList>
    </citation>
    <scope>IDENTIFICATION</scope>
    <source>
        <strain evidence="6">Isolate ISIS603380</strain>
    </source>
</reference>
<feature type="domain" description="C-type lectin" evidence="5">
    <location>
        <begin position="138"/>
        <end position="250"/>
    </location>
</feature>
<sequence>SREEQRMEEMDDHNDPDSHEEKVTFWGQRFMKKDPRFLRSHDPGTGGCLTQVPLPLLLLVSLGLVFVFLVTTLVQVFRIHQALQSETWDHQNASPLLPVASPQKQIQLELEEIHQQLAWMNASLAGLCNPCSRNWESFQNSCYFLSRTRGTWDTSVTACQDQGAQLVIINSVEEQRFLQFWIVGKDTRTWIGLSDHHNEGAWHWVDNTKLQLSFWTEGEPNNVGDEDCAEMIAAGWNDNKCTAENFWVCEKPSTPCPGV</sequence>
<dbReference type="Pfam" id="PF00059">
    <property type="entry name" value="Lectin_C"/>
    <property type="match status" value="1"/>
</dbReference>
<evidence type="ECO:0000259" key="5">
    <source>
        <dbReference type="PROSITE" id="PS50041"/>
    </source>
</evidence>
<dbReference type="OMA" id="MAEMCDS"/>
<dbReference type="InterPro" id="IPR050111">
    <property type="entry name" value="C-type_lectin/snaclec_domain"/>
</dbReference>
<evidence type="ECO:0000313" key="6">
    <source>
        <dbReference type="Ensembl" id="ENSLAFP00000019683.1"/>
    </source>
</evidence>
<dbReference type="InterPro" id="IPR016187">
    <property type="entry name" value="CTDL_fold"/>
</dbReference>
<dbReference type="GO" id="GO:0030246">
    <property type="term" value="F:carbohydrate binding"/>
    <property type="evidence" value="ECO:0007669"/>
    <property type="project" value="UniProtKB-KW"/>
</dbReference>
<evidence type="ECO:0000256" key="4">
    <source>
        <dbReference type="SAM" id="Phobius"/>
    </source>
</evidence>
<keyword evidence="4" id="KW-0812">Transmembrane</keyword>
<keyword evidence="2" id="KW-1015">Disulfide bond</keyword>
<evidence type="ECO:0000313" key="7">
    <source>
        <dbReference type="Proteomes" id="UP000007646"/>
    </source>
</evidence>
<protein>
    <recommendedName>
        <fullName evidence="5">C-type lectin domain-containing protein</fullName>
    </recommendedName>
</protein>
<dbReference type="PANTHER" id="PTHR22803">
    <property type="entry name" value="MANNOSE, PHOSPHOLIPASE, LECTIN RECEPTOR RELATED"/>
    <property type="match status" value="1"/>
</dbReference>
<name>G3TVS5_LOXAF</name>
<reference evidence="6" key="2">
    <citation type="submission" date="2025-08" db="UniProtKB">
        <authorList>
            <consortium name="Ensembl"/>
        </authorList>
    </citation>
    <scope>IDENTIFICATION</scope>
    <source>
        <strain evidence="6">Isolate ISIS603380</strain>
    </source>
</reference>
<dbReference type="SUPFAM" id="SSF56436">
    <property type="entry name" value="C-type lectin-like"/>
    <property type="match status" value="1"/>
</dbReference>
<evidence type="ECO:0000256" key="1">
    <source>
        <dbReference type="ARBA" id="ARBA00022734"/>
    </source>
</evidence>
<evidence type="ECO:0000256" key="2">
    <source>
        <dbReference type="ARBA" id="ARBA00023157"/>
    </source>
</evidence>
<dbReference type="AlphaFoldDB" id="G3TVS5"/>
<dbReference type="Proteomes" id="UP000007646">
    <property type="component" value="Unassembled WGS sequence"/>
</dbReference>
<keyword evidence="4" id="KW-1133">Transmembrane helix</keyword>
<dbReference type="Ensembl" id="ENSLAFT00000034879.1">
    <property type="protein sequence ID" value="ENSLAFP00000019683.1"/>
    <property type="gene ID" value="ENSLAFG00000026544.1"/>
</dbReference>
<keyword evidence="4" id="KW-0472">Membrane</keyword>
<dbReference type="Gene3D" id="3.10.100.10">
    <property type="entry name" value="Mannose-Binding Protein A, subunit A"/>
    <property type="match status" value="1"/>
</dbReference>
<dbReference type="InterPro" id="IPR033989">
    <property type="entry name" value="CD209-like_CTLD"/>
</dbReference>
<dbReference type="eggNOG" id="KOG4297">
    <property type="taxonomic scope" value="Eukaryota"/>
</dbReference>
<keyword evidence="7" id="KW-1185">Reference proteome</keyword>
<dbReference type="HOGENOM" id="CLU_049894_7_3_1"/>
<organism evidence="6 7">
    <name type="scientific">Loxodonta africana</name>
    <name type="common">African elephant</name>
    <dbReference type="NCBI Taxonomy" id="9785"/>
    <lineage>
        <taxon>Eukaryota</taxon>
        <taxon>Metazoa</taxon>
        <taxon>Chordata</taxon>
        <taxon>Craniata</taxon>
        <taxon>Vertebrata</taxon>
        <taxon>Euteleostomi</taxon>
        <taxon>Mammalia</taxon>
        <taxon>Eutheria</taxon>
        <taxon>Afrotheria</taxon>
        <taxon>Proboscidea</taxon>
        <taxon>Elephantidae</taxon>
        <taxon>Loxodonta</taxon>
    </lineage>
</organism>
<feature type="transmembrane region" description="Helical" evidence="4">
    <location>
        <begin position="56"/>
        <end position="77"/>
    </location>
</feature>
<dbReference type="InParanoid" id="G3TVS5"/>
<dbReference type="STRING" id="9785.ENSLAFP00000019683"/>
<dbReference type="InterPro" id="IPR016186">
    <property type="entry name" value="C-type_lectin-like/link_sf"/>
</dbReference>
<dbReference type="InterPro" id="IPR001304">
    <property type="entry name" value="C-type_lectin-like"/>
</dbReference>
<dbReference type="PROSITE" id="PS50041">
    <property type="entry name" value="C_TYPE_LECTIN_2"/>
    <property type="match status" value="1"/>
</dbReference>
<keyword evidence="1" id="KW-0430">Lectin</keyword>
<evidence type="ECO:0000256" key="3">
    <source>
        <dbReference type="SAM" id="MobiDB-lite"/>
    </source>
</evidence>
<feature type="region of interest" description="Disordered" evidence="3">
    <location>
        <begin position="1"/>
        <end position="21"/>
    </location>
</feature>
<dbReference type="SMART" id="SM00034">
    <property type="entry name" value="CLECT"/>
    <property type="match status" value="1"/>
</dbReference>
<dbReference type="InterPro" id="IPR018378">
    <property type="entry name" value="C-type_lectin_CS"/>
</dbReference>
<proteinExistence type="predicted"/>
<reference evidence="6 7" key="1">
    <citation type="submission" date="2009-06" db="EMBL/GenBank/DDBJ databases">
        <title>The Genome Sequence of Loxodonta africana (African elephant).</title>
        <authorList>
            <person name="Di Palma F."/>
            <person name="Heiman D."/>
            <person name="Young S."/>
            <person name="Johnson J."/>
            <person name="Lander E.S."/>
            <person name="Lindblad-Toh K."/>
        </authorList>
    </citation>
    <scope>NUCLEOTIDE SEQUENCE [LARGE SCALE GENOMIC DNA]</scope>
    <source>
        <strain evidence="6 7">Isolate ISIS603380</strain>
    </source>
</reference>
<accession>G3TVS5</accession>
<dbReference type="GeneTree" id="ENSGT00940000162906"/>
<dbReference type="CDD" id="cd03590">
    <property type="entry name" value="CLECT_DC-SIGN_like"/>
    <property type="match status" value="1"/>
</dbReference>
<dbReference type="PROSITE" id="PS00615">
    <property type="entry name" value="C_TYPE_LECTIN_1"/>
    <property type="match status" value="1"/>
</dbReference>